<name>A0A8I2YL30_9AGAM</name>
<comment type="caution">
    <text evidence="2">The sequence shown here is derived from an EMBL/GenBank/DDBJ whole genome shotgun (WGS) entry which is preliminary data.</text>
</comment>
<keyword evidence="1" id="KW-1133">Transmembrane helix</keyword>
<evidence type="ECO:0000313" key="2">
    <source>
        <dbReference type="EMBL" id="KAG6373387.1"/>
    </source>
</evidence>
<keyword evidence="1" id="KW-0812">Transmembrane</keyword>
<proteinExistence type="predicted"/>
<gene>
    <name evidence="2" type="ORF">JVT61DRAFT_6536</name>
</gene>
<dbReference type="EMBL" id="JAGFBS010000022">
    <property type="protein sequence ID" value="KAG6373387.1"/>
    <property type="molecule type" value="Genomic_DNA"/>
</dbReference>
<sequence>MTLVLIPRKHMGSNDYTARSQGRDDEIEKEHLLSFSNGYTNDASMEVPRRNTTSPQWIGMAVIMLLLINASCLFVTMHQLHLASQALRQHLSFADNRDLPRPDPYDGL</sequence>
<protein>
    <submittedName>
        <fullName evidence="2">Uncharacterized protein</fullName>
    </submittedName>
</protein>
<reference evidence="2" key="1">
    <citation type="submission" date="2021-03" db="EMBL/GenBank/DDBJ databases">
        <title>Evolutionary innovations through gain and loss of genes in the ectomycorrhizal Boletales.</title>
        <authorList>
            <person name="Wu G."/>
            <person name="Miyauchi S."/>
            <person name="Morin E."/>
            <person name="Yang Z.-L."/>
            <person name="Xu J."/>
            <person name="Martin F.M."/>
        </authorList>
    </citation>
    <scope>NUCLEOTIDE SEQUENCE</scope>
    <source>
        <strain evidence="2">BR01</strain>
    </source>
</reference>
<keyword evidence="1" id="KW-0472">Membrane</keyword>
<evidence type="ECO:0000313" key="3">
    <source>
        <dbReference type="Proteomes" id="UP000683000"/>
    </source>
</evidence>
<organism evidence="2 3">
    <name type="scientific">Boletus reticuloceps</name>
    <dbReference type="NCBI Taxonomy" id="495285"/>
    <lineage>
        <taxon>Eukaryota</taxon>
        <taxon>Fungi</taxon>
        <taxon>Dikarya</taxon>
        <taxon>Basidiomycota</taxon>
        <taxon>Agaricomycotina</taxon>
        <taxon>Agaricomycetes</taxon>
        <taxon>Agaricomycetidae</taxon>
        <taxon>Boletales</taxon>
        <taxon>Boletineae</taxon>
        <taxon>Boletaceae</taxon>
        <taxon>Boletoideae</taxon>
        <taxon>Boletus</taxon>
    </lineage>
</organism>
<feature type="transmembrane region" description="Helical" evidence="1">
    <location>
        <begin position="57"/>
        <end position="77"/>
    </location>
</feature>
<dbReference type="OrthoDB" id="2642552at2759"/>
<dbReference type="AlphaFoldDB" id="A0A8I2YL30"/>
<accession>A0A8I2YL30</accession>
<evidence type="ECO:0000256" key="1">
    <source>
        <dbReference type="SAM" id="Phobius"/>
    </source>
</evidence>
<dbReference type="Proteomes" id="UP000683000">
    <property type="component" value="Unassembled WGS sequence"/>
</dbReference>
<keyword evidence="3" id="KW-1185">Reference proteome</keyword>